<evidence type="ECO:0000256" key="3">
    <source>
        <dbReference type="ARBA" id="ARBA00022729"/>
    </source>
</evidence>
<sequence>MAQEGNTGTISLPNGGGAISGLGEKFSPDLFTGSGNFSVPITLPPGRNGFQPQLNLEYSTGSGNGPFGLGWSLGIPGVGRKTSKGIPKYQGRDTFILSGSEDLVPVKTEANITKYRPRTEGLFARIERINDAENDYWNVRSKDGLASKYGTSKSKGNDPAAIAHPNNRNNVFAWKLTETKDTFGNRIVYSYLRDSGDTYDQLYPEEIRYVDYKDESGNEKFLVTVRFAYDDIPIRYEDAMLDNRRIYPTSDHRAGFEIRTAKICSAIKIYTNPDGVETLTDNQLTRSYKMVYLHELPDAELQTSNTKLPKNGIPLLHRIEVIGHDGGKTETLPAPRFGYSTFDPKKRKFFPVEGRDIPSQSLADPNLELVDLFGNGLPDLLETKGDVRYWRNLGNGKFDMPREMREAPTSINLAANGVQILDANGDGRPDLMVTTPEMSGYFPTRPDALWDRRSFQRYRQSPSFSLQDPEVRLIDLDGDGVSDVLRSGSRFELFYNDPEQGWNEVKQVSRGKLEDFPNVNFSDVRVKWADMTGDGLTDIVLVHDGNIEYWPNKGYGNWGKRIHMHDSPRLPYGYDPQQIFFGDLNGDGAADLIYVDHCKVTLWVNQAGRGWSDAIEIDGTPPITYPSAIRLVDLNGSGTSALLWTSDKRGARNHYYYLDFTGGIKPYLLTTMDNRIGALTRVTYESSTRFYVEDEKRSETRWQSTLPFPVQVVNKVEVIDRISKGKLTTEYSYHHGYWDGEEREFRGFGRVDQRDTESFETYHQQSIDEDLSFQMVDQQYFSPPTETRTWFHQGPIKRKDGDWITSDYQKEYWQGDLSKLDWVDKLSDFLKALDPKNRRDALRTLRGSTLRSEMYALDGNDLEERPYTVSESVYGVREESPPDPEDTSRRRIYLPHQLASRTTQWERGDEPMTQFSFTSGYDQYGQPTETLQIACPRNWLDLVDTSQKYLATFSKSIFAVRDDADEYIVDRVADSKSYEINPDTAVSVRQLKDSVQDGSVDKRLIGHSLTFYDGQAYIGLENGTIGEHGAAMRTETLVFTEEILKNIHNGVLPPYFKMDGQQDFGNEYPTNFIDALSPSSATNPARPGLINTLLGYGLSDGITSPFEKGFYVAGQRQEIDDVGLPISTIDALGNKTTLEYDNFGLFPIKTTDPAGLETHAEYNYHFMQPTGITDANGNRSAVSFTPLGMTKSLQVMGKADEEKGDRPEQPGTRFEYDFFAFEKSMQTDPDHPHPVFVHTIQRTEHAWDLIEQENMRRTDNGEDSMIEAEIDDFFTDEAENHPERFIETREYSDGFGRVIQNRVQAEDVLFGDEFFGNGTLPENQDDQAGTRKAVVGKTARNTTNVSVSGWQTFNNKGKPIEQYEPFYHQGWDYLDRSEASDEMVGQTATLFYDPRGQVLRTVNPNGSEQRVIYGIPEDFDDPDNFKPTPWEAYTYDTNDNAGRTHATESQDYQAHWNSPANIEIDALGRTVKAIERTRDSANDPMEEIATKSRYDILGNLLEVTDAFDRKAFKYIYSLVPESQPLNIESIDAGLRQVIVNAAGQEVERRDGKGSLILQNQDALQRPTHFWARDDVEQEVKLRQKLIYGDNPDANLTPGEIEDGNFLGQLYQHYDEAGRITIGGYDFKGNPLETTRQVIADGQLLSVYADAPANDWKIESFQVDWQQSEPNLLNSKKYKTTSNFDALNRPTEVIYPEDVEGNRSRLNPVYNRAGALEQVKSGAKTYVDRIAYNAKGQRTMIAYGNGLMTRYAYDEKAFRLKRLRTENYTQPDNLTYKPNGSPVQDFAYSYDLSGNILKIKDRISGSGTAENPDKLDRLFTYDPLYRLRSATGRECKQDLPNPPWLDNPKCQDTSQTRGYMREYNYDAMGNMQQMKHHALGSSGFQTNRTFTAETANNRLKKVDFGGTAFDYGYDVNGNMVQEGQARHFEWNHSDQLKAFRTQANNSEPSVHAQYLYDATGQRVMKLVRKQGGKLEARVFIGELFEHYLWDMETNIPKENSVLHVMDDQQRIALVRRGAAHPDDRGPDIQFHLGDHLGSSNLVVDDNGSFMNREEHYPYGETSFGSFGKKRYRFTGKERDEESGLSYHGARYYANMIFRWISTDRTGATDGNNLYIYVLDNPISFHDPTGNYMEAGHFYTVYFVALSAGFPEDVAFKTAFYAQMPDEVHELDATATMISAVKLQFVEHLVTGQTSDSLSPSPQLSSDATAHAQLIQRNLHVLTGGSATLARKNIASKLKNFEPGTPIFGMLLHAFGDSYTHTVPGTDNQFSTGKGHAFEGNKPDQINLRQGIYLKYTSSLYDSLIEIAKNNGWQPRISKSDLTKFTTHISNQESETSQIRTIRGISAMRGMGGPMRDYSPENENHFSKTMTKTSFDDFKKENFYMMKGVHLDQLINEIKTNMQPASQ</sequence>
<gene>
    <name evidence="7" type="ORF">RQM65_00480</name>
</gene>
<dbReference type="Pfam" id="PF13517">
    <property type="entry name" value="FG-GAP_3"/>
    <property type="match status" value="2"/>
</dbReference>
<dbReference type="Pfam" id="PF12255">
    <property type="entry name" value="TcdB_toxin_midC"/>
    <property type="match status" value="1"/>
</dbReference>
<keyword evidence="2" id="KW-0964">Secreted</keyword>
<dbReference type="EMBL" id="JAVTTP010000001">
    <property type="protein sequence ID" value="MDT7827138.1"/>
    <property type="molecule type" value="Genomic_DNA"/>
</dbReference>
<dbReference type="InterPro" id="IPR022385">
    <property type="entry name" value="Rhs_assc_core"/>
</dbReference>
<dbReference type="InterPro" id="IPR013517">
    <property type="entry name" value="FG-GAP"/>
</dbReference>
<dbReference type="InterPro" id="IPR022044">
    <property type="entry name" value="TcdB_toxin_mid/C"/>
</dbReference>
<dbReference type="PANTHER" id="PTHR32305:SF15">
    <property type="entry name" value="PROTEIN RHSA-RELATED"/>
    <property type="match status" value="1"/>
</dbReference>
<evidence type="ECO:0000256" key="1">
    <source>
        <dbReference type="ARBA" id="ARBA00004613"/>
    </source>
</evidence>
<keyword evidence="3" id="KW-0732">Signal</keyword>
<evidence type="ECO:0000313" key="8">
    <source>
        <dbReference type="Proteomes" id="UP001250656"/>
    </source>
</evidence>
<evidence type="ECO:0000259" key="6">
    <source>
        <dbReference type="Pfam" id="PF12256"/>
    </source>
</evidence>
<organism evidence="7 8">
    <name type="scientific">Pricia mediterranea</name>
    <dbReference type="NCBI Taxonomy" id="3076079"/>
    <lineage>
        <taxon>Bacteria</taxon>
        <taxon>Pseudomonadati</taxon>
        <taxon>Bacteroidota</taxon>
        <taxon>Flavobacteriia</taxon>
        <taxon>Flavobacteriales</taxon>
        <taxon>Flavobacteriaceae</taxon>
        <taxon>Pricia</taxon>
    </lineage>
</organism>
<evidence type="ECO:0000313" key="7">
    <source>
        <dbReference type="EMBL" id="MDT7827138.1"/>
    </source>
</evidence>
<feature type="domain" description="Insecticide toxin TcdB middle/C-terminal" evidence="5">
    <location>
        <begin position="842"/>
        <end position="963"/>
    </location>
</feature>
<dbReference type="Pfam" id="PF03534">
    <property type="entry name" value="SpvB"/>
    <property type="match status" value="1"/>
</dbReference>
<feature type="domain" description="Insecticide toxin TcdB middle/N-terminal" evidence="6">
    <location>
        <begin position="627"/>
        <end position="772"/>
    </location>
</feature>
<protein>
    <submittedName>
        <fullName evidence="7">SpvB/TcaC N-terminal domain-containing protein</fullName>
    </submittedName>
</protein>
<dbReference type="Gene3D" id="2.180.10.10">
    <property type="entry name" value="RHS repeat-associated core"/>
    <property type="match status" value="2"/>
</dbReference>
<dbReference type="RefSeq" id="WP_314011942.1">
    <property type="nucleotide sequence ID" value="NZ_JAVTTP010000001.1"/>
</dbReference>
<dbReference type="InterPro" id="IPR050708">
    <property type="entry name" value="T6SS_VgrG/RHS"/>
</dbReference>
<evidence type="ECO:0000259" key="5">
    <source>
        <dbReference type="Pfam" id="PF12255"/>
    </source>
</evidence>
<comment type="caution">
    <text evidence="7">The sequence shown here is derived from an EMBL/GenBank/DDBJ whole genome shotgun (WGS) entry which is preliminary data.</text>
</comment>
<proteinExistence type="predicted"/>
<keyword evidence="4" id="KW-0843">Virulence</keyword>
<dbReference type="InterPro" id="IPR028994">
    <property type="entry name" value="Integrin_alpha_N"/>
</dbReference>
<dbReference type="Pfam" id="PF12256">
    <property type="entry name" value="TcdB_toxin_midN"/>
    <property type="match status" value="1"/>
</dbReference>
<comment type="subcellular location">
    <subcellularLocation>
        <location evidence="1">Secreted</location>
    </subcellularLocation>
</comment>
<accession>A0ABU3L1I3</accession>
<dbReference type="SUPFAM" id="SSF69318">
    <property type="entry name" value="Integrin alpha N-terminal domain"/>
    <property type="match status" value="1"/>
</dbReference>
<evidence type="ECO:0000256" key="2">
    <source>
        <dbReference type="ARBA" id="ARBA00022525"/>
    </source>
</evidence>
<keyword evidence="8" id="KW-1185">Reference proteome</keyword>
<dbReference type="Proteomes" id="UP001250656">
    <property type="component" value="Unassembled WGS sequence"/>
</dbReference>
<evidence type="ECO:0000256" key="4">
    <source>
        <dbReference type="ARBA" id="ARBA00023026"/>
    </source>
</evidence>
<dbReference type="PANTHER" id="PTHR32305">
    <property type="match status" value="1"/>
</dbReference>
<dbReference type="InterPro" id="IPR003284">
    <property type="entry name" value="Sal_SpvB"/>
</dbReference>
<name>A0ABU3L1I3_9FLAO</name>
<reference evidence="7 8" key="1">
    <citation type="submission" date="2023-09" db="EMBL/GenBank/DDBJ databases">
        <title>Novel taxa isolated from Blanes Bay.</title>
        <authorList>
            <person name="Rey-Velasco X."/>
            <person name="Lucena T."/>
        </authorList>
    </citation>
    <scope>NUCLEOTIDE SEQUENCE [LARGE SCALE GENOMIC DNA]</scope>
    <source>
        <strain evidence="7 8">S334</strain>
    </source>
</reference>
<dbReference type="NCBIfam" id="TIGR03696">
    <property type="entry name" value="Rhs_assc_core"/>
    <property type="match status" value="1"/>
</dbReference>
<dbReference type="InterPro" id="IPR022045">
    <property type="entry name" value="TcdB_toxin_mid/N"/>
</dbReference>